<dbReference type="Proteomes" id="UP001140206">
    <property type="component" value="Chromosome 1"/>
</dbReference>
<dbReference type="EMBL" id="JAMFTS010000001">
    <property type="protein sequence ID" value="KAJ4806049.1"/>
    <property type="molecule type" value="Genomic_DNA"/>
</dbReference>
<keyword evidence="1 3" id="KW-0646">Protease inhibitor</keyword>
<reference evidence="6" key="1">
    <citation type="submission" date="2022-08" db="EMBL/GenBank/DDBJ databases">
        <authorList>
            <person name="Marques A."/>
        </authorList>
    </citation>
    <scope>NUCLEOTIDE SEQUENCE</scope>
    <source>
        <strain evidence="6">RhyPub2mFocal</strain>
        <tissue evidence="6">Leaves</tissue>
    </source>
</reference>
<dbReference type="CDD" id="cd00023">
    <property type="entry name" value="BBI"/>
    <property type="match status" value="1"/>
</dbReference>
<evidence type="ECO:0000313" key="7">
    <source>
        <dbReference type="Proteomes" id="UP001140206"/>
    </source>
</evidence>
<comment type="caution">
    <text evidence="6">The sequence shown here is derived from an EMBL/GenBank/DDBJ whole genome shotgun (WGS) entry which is preliminary data.</text>
</comment>
<feature type="chain" id="PRO_5043664404" evidence="4">
    <location>
        <begin position="31"/>
        <end position="121"/>
    </location>
</feature>
<proteinExistence type="inferred from homology"/>
<keyword evidence="2" id="KW-1015">Disulfide bond</keyword>
<keyword evidence="3" id="KW-0722">Serine protease inhibitor</keyword>
<keyword evidence="7" id="KW-1185">Reference proteome</keyword>
<dbReference type="SUPFAM" id="SSF57247">
    <property type="entry name" value="Bowman-Birk inhibitor, BBI"/>
    <property type="match status" value="1"/>
</dbReference>
<dbReference type="GO" id="GO:0004867">
    <property type="term" value="F:serine-type endopeptidase inhibitor activity"/>
    <property type="evidence" value="ECO:0007669"/>
    <property type="project" value="UniProtKB-KW"/>
</dbReference>
<gene>
    <name evidence="6" type="ORF">LUZ62_018615</name>
</gene>
<evidence type="ECO:0000256" key="4">
    <source>
        <dbReference type="SAM" id="SignalP"/>
    </source>
</evidence>
<comment type="similarity">
    <text evidence="3">Belongs to the Bowman-Birk serine protease inhibitor family.</text>
</comment>
<name>A0AAV8GP06_9POAL</name>
<dbReference type="InterPro" id="IPR000877">
    <property type="entry name" value="Prot_inh_BBI"/>
</dbReference>
<protein>
    <submittedName>
        <fullName evidence="6">Bowman-Birk type trypsin inhibitor</fullName>
    </submittedName>
</protein>
<dbReference type="InterPro" id="IPR035995">
    <property type="entry name" value="Bowman-Birk_prot_inh"/>
</dbReference>
<evidence type="ECO:0000313" key="6">
    <source>
        <dbReference type="EMBL" id="KAJ4806049.1"/>
    </source>
</evidence>
<accession>A0AAV8GP06</accession>
<feature type="signal peptide" evidence="4">
    <location>
        <begin position="1"/>
        <end position="30"/>
    </location>
</feature>
<sequence>MGRIATSSPSSFNFVFIIVMLSLFLPLALARSSLPSRSDPHDLLSAIAAKQVGSWPCCDDCGLCDVRAYPPRCMCNDLHEYSCPSECKSCVQEVGFLTPLYRCMDFIVNFCENSCYSVINQ</sequence>
<evidence type="ECO:0000259" key="5">
    <source>
        <dbReference type="SMART" id="SM00269"/>
    </source>
</evidence>
<dbReference type="GO" id="GO:0005576">
    <property type="term" value="C:extracellular region"/>
    <property type="evidence" value="ECO:0007669"/>
    <property type="project" value="InterPro"/>
</dbReference>
<dbReference type="AlphaFoldDB" id="A0AAV8GP06"/>
<organism evidence="6 7">
    <name type="scientific">Rhynchospora pubera</name>
    <dbReference type="NCBI Taxonomy" id="906938"/>
    <lineage>
        <taxon>Eukaryota</taxon>
        <taxon>Viridiplantae</taxon>
        <taxon>Streptophyta</taxon>
        <taxon>Embryophyta</taxon>
        <taxon>Tracheophyta</taxon>
        <taxon>Spermatophyta</taxon>
        <taxon>Magnoliopsida</taxon>
        <taxon>Liliopsida</taxon>
        <taxon>Poales</taxon>
        <taxon>Cyperaceae</taxon>
        <taxon>Cyperoideae</taxon>
        <taxon>Rhynchosporeae</taxon>
        <taxon>Rhynchospora</taxon>
    </lineage>
</organism>
<dbReference type="SMART" id="SM00269">
    <property type="entry name" value="BowB"/>
    <property type="match status" value="1"/>
</dbReference>
<dbReference type="Gene3D" id="2.10.69.10">
    <property type="entry name" value="Cysteine Protease (Bromelain) Inhibitor, subunit H"/>
    <property type="match status" value="1"/>
</dbReference>
<evidence type="ECO:0000256" key="2">
    <source>
        <dbReference type="ARBA" id="ARBA00023157"/>
    </source>
</evidence>
<keyword evidence="4" id="KW-0732">Signal</keyword>
<feature type="domain" description="Bowman-Birk serine protease inhibitors family" evidence="5">
    <location>
        <begin position="57"/>
        <end position="115"/>
    </location>
</feature>
<dbReference type="Pfam" id="PF00228">
    <property type="entry name" value="Bowman-Birk_leg"/>
    <property type="match status" value="1"/>
</dbReference>
<evidence type="ECO:0000256" key="1">
    <source>
        <dbReference type="ARBA" id="ARBA00022690"/>
    </source>
</evidence>
<evidence type="ECO:0000256" key="3">
    <source>
        <dbReference type="RuleBase" id="RU003856"/>
    </source>
</evidence>